<evidence type="ECO:0000313" key="1">
    <source>
        <dbReference type="EMBL" id="WXA91499.1"/>
    </source>
</evidence>
<name>A0ABZ2JYE3_9BACT</name>
<reference evidence="1 2" key="1">
    <citation type="submission" date="2021-12" db="EMBL/GenBank/DDBJ databases">
        <title>Discovery of the Pendulisporaceae a myxobacterial family with distinct sporulation behavior and unique specialized metabolism.</title>
        <authorList>
            <person name="Garcia R."/>
            <person name="Popoff A."/>
            <person name="Bader C.D."/>
            <person name="Loehr J."/>
            <person name="Walesch S."/>
            <person name="Walt C."/>
            <person name="Boldt J."/>
            <person name="Bunk B."/>
            <person name="Haeckl F.J.F.P.J."/>
            <person name="Gunesch A.P."/>
            <person name="Birkelbach J."/>
            <person name="Nuebel U."/>
            <person name="Pietschmann T."/>
            <person name="Bach T."/>
            <person name="Mueller R."/>
        </authorList>
    </citation>
    <scope>NUCLEOTIDE SEQUENCE [LARGE SCALE GENOMIC DNA]</scope>
    <source>
        <strain evidence="1 2">MSr12523</strain>
    </source>
</reference>
<proteinExistence type="predicted"/>
<keyword evidence="2" id="KW-1185">Reference proteome</keyword>
<organism evidence="1 2">
    <name type="scientific">Pendulispora brunnea</name>
    <dbReference type="NCBI Taxonomy" id="2905690"/>
    <lineage>
        <taxon>Bacteria</taxon>
        <taxon>Pseudomonadati</taxon>
        <taxon>Myxococcota</taxon>
        <taxon>Myxococcia</taxon>
        <taxon>Myxococcales</taxon>
        <taxon>Sorangiineae</taxon>
        <taxon>Pendulisporaceae</taxon>
        <taxon>Pendulispora</taxon>
    </lineage>
</organism>
<gene>
    <name evidence="1" type="ORF">LZC95_34210</name>
</gene>
<evidence type="ECO:0000313" key="2">
    <source>
        <dbReference type="Proteomes" id="UP001379533"/>
    </source>
</evidence>
<sequence length="283" mass="31664">MDTKRLYKFAGLSVLAWSLACSMSIDVDKYHTQSAESASPLMDIKFTASHMTSHMHEDFEIRVLDHTNNVLTKAIYHYVNARDFTLYMKGTLPRTTPPYRLDFWSDHNHDQQYGGVDGPVSEHDHSWRRELTNPLPADVTLVDGVRYEVNFVHDYAFVDIQRDPQGNAITSTASLLPCHLNVAGSAAYVGKMMEFRVHEVATGRLVGLYREGVAARESYQAEIPGIIDELTSYRISAYADADGDSKYSSGDPSWQLDLESNTQGLIADVNVATLATHVLDLDD</sequence>
<dbReference type="RefSeq" id="WP_394842120.1">
    <property type="nucleotide sequence ID" value="NZ_CP089982.1"/>
</dbReference>
<protein>
    <submittedName>
        <fullName evidence="1">Uncharacterized protein</fullName>
    </submittedName>
</protein>
<accession>A0ABZ2JYE3</accession>
<dbReference type="EMBL" id="CP089982">
    <property type="protein sequence ID" value="WXA91499.1"/>
    <property type="molecule type" value="Genomic_DNA"/>
</dbReference>
<dbReference type="Proteomes" id="UP001379533">
    <property type="component" value="Chromosome"/>
</dbReference>
<dbReference type="PROSITE" id="PS51257">
    <property type="entry name" value="PROKAR_LIPOPROTEIN"/>
    <property type="match status" value="1"/>
</dbReference>